<evidence type="ECO:0000313" key="7">
    <source>
        <dbReference type="EMBL" id="EKC36416.1"/>
    </source>
</evidence>
<organism evidence="7">
    <name type="scientific">Magallana gigas</name>
    <name type="common">Pacific oyster</name>
    <name type="synonym">Crassostrea gigas</name>
    <dbReference type="NCBI Taxonomy" id="29159"/>
    <lineage>
        <taxon>Eukaryota</taxon>
        <taxon>Metazoa</taxon>
        <taxon>Spiralia</taxon>
        <taxon>Lophotrochozoa</taxon>
        <taxon>Mollusca</taxon>
        <taxon>Bivalvia</taxon>
        <taxon>Autobranchia</taxon>
        <taxon>Pteriomorphia</taxon>
        <taxon>Ostreida</taxon>
        <taxon>Ostreoidea</taxon>
        <taxon>Ostreidae</taxon>
        <taxon>Magallana</taxon>
    </lineage>
</organism>
<feature type="transmembrane region" description="Helical" evidence="5">
    <location>
        <begin position="86"/>
        <end position="111"/>
    </location>
</feature>
<sequence length="202" mass="22551">MVSFVFCLWALLTTAIAVVWSVSLLHPVWVIHPDNVHSFGLQKYCVMDLRGTTGGSQREALHRACLPYGRELRIGNIPSDTWRAAFLLFSSGTLLFIASVLSGLLSVVIQGKWDRYVSMTTKYIQITAVLVVISALLTYPLGFSSPFFRYYCGGAGVYNTGQCSVGWSYMLAIMGVALSVFCPILWSFRWIKRDDVMDEVLV</sequence>
<evidence type="ECO:0000256" key="2">
    <source>
        <dbReference type="ARBA" id="ARBA00022692"/>
    </source>
</evidence>
<evidence type="ECO:0000313" key="9">
    <source>
        <dbReference type="Proteomes" id="UP000005408"/>
    </source>
</evidence>
<keyword evidence="9" id="KW-1185">Reference proteome</keyword>
<dbReference type="HOGENOM" id="CLU_1421051_0_0_1"/>
<evidence type="ECO:0000256" key="4">
    <source>
        <dbReference type="ARBA" id="ARBA00023136"/>
    </source>
</evidence>
<dbReference type="EMBL" id="JH817457">
    <property type="protein sequence ID" value="EKC36416.1"/>
    <property type="molecule type" value="Genomic_DNA"/>
</dbReference>
<keyword evidence="3 5" id="KW-1133">Transmembrane helix</keyword>
<proteinExistence type="predicted"/>
<reference evidence="7" key="1">
    <citation type="journal article" date="2012" name="Nature">
        <title>The oyster genome reveals stress adaptation and complexity of shell formation.</title>
        <authorList>
            <person name="Zhang G."/>
            <person name="Fang X."/>
            <person name="Guo X."/>
            <person name="Li L."/>
            <person name="Luo R."/>
            <person name="Xu F."/>
            <person name="Yang P."/>
            <person name="Zhang L."/>
            <person name="Wang X."/>
            <person name="Qi H."/>
            <person name="Xiong Z."/>
            <person name="Que H."/>
            <person name="Xie Y."/>
            <person name="Holland P.W."/>
            <person name="Paps J."/>
            <person name="Zhu Y."/>
            <person name="Wu F."/>
            <person name="Chen Y."/>
            <person name="Wang J."/>
            <person name="Peng C."/>
            <person name="Meng J."/>
            <person name="Yang L."/>
            <person name="Liu J."/>
            <person name="Wen B."/>
            <person name="Zhang N."/>
            <person name="Huang Z."/>
            <person name="Zhu Q."/>
            <person name="Feng Y."/>
            <person name="Mount A."/>
            <person name="Hedgecock D."/>
            <person name="Xu Z."/>
            <person name="Liu Y."/>
            <person name="Domazet-Loso T."/>
            <person name="Du Y."/>
            <person name="Sun X."/>
            <person name="Zhang S."/>
            <person name="Liu B."/>
            <person name="Cheng P."/>
            <person name="Jiang X."/>
            <person name="Li J."/>
            <person name="Fan D."/>
            <person name="Wang W."/>
            <person name="Fu W."/>
            <person name="Wang T."/>
            <person name="Wang B."/>
            <person name="Zhang J."/>
            <person name="Peng Z."/>
            <person name="Li Y."/>
            <person name="Li N."/>
            <person name="Wang J."/>
            <person name="Chen M."/>
            <person name="He Y."/>
            <person name="Tan F."/>
            <person name="Song X."/>
            <person name="Zheng Q."/>
            <person name="Huang R."/>
            <person name="Yang H."/>
            <person name="Du X."/>
            <person name="Chen L."/>
            <person name="Yang M."/>
            <person name="Gaffney P.M."/>
            <person name="Wang S."/>
            <person name="Luo L."/>
            <person name="She Z."/>
            <person name="Ming Y."/>
            <person name="Huang W."/>
            <person name="Zhang S."/>
            <person name="Huang B."/>
            <person name="Zhang Y."/>
            <person name="Qu T."/>
            <person name="Ni P."/>
            <person name="Miao G."/>
            <person name="Wang J."/>
            <person name="Wang Q."/>
            <person name="Steinberg C.E."/>
            <person name="Wang H."/>
            <person name="Li N."/>
            <person name="Qian L."/>
            <person name="Zhang G."/>
            <person name="Li Y."/>
            <person name="Yang H."/>
            <person name="Liu X."/>
            <person name="Wang J."/>
            <person name="Yin Y."/>
            <person name="Wang J."/>
        </authorList>
    </citation>
    <scope>NUCLEOTIDE SEQUENCE [LARGE SCALE GENOMIC DNA]</scope>
    <source>
        <strain evidence="7">05x7-T-G4-1.051#20</strain>
    </source>
</reference>
<accession>K1RPU6</accession>
<keyword evidence="6" id="KW-0732">Signal</keyword>
<evidence type="ECO:0008006" key="10">
    <source>
        <dbReference type="Google" id="ProtNLM"/>
    </source>
</evidence>
<feature type="transmembrane region" description="Helical" evidence="5">
    <location>
        <begin position="167"/>
        <end position="188"/>
    </location>
</feature>
<dbReference type="Proteomes" id="UP000005408">
    <property type="component" value="Unassembled WGS sequence"/>
</dbReference>
<dbReference type="PANTHER" id="PTHR12489">
    <property type="entry name" value="LIPOMA HMGIC FUSION PARTNER-LIKE PROTEIN"/>
    <property type="match status" value="1"/>
</dbReference>
<evidence type="ECO:0000256" key="3">
    <source>
        <dbReference type="ARBA" id="ARBA00022989"/>
    </source>
</evidence>
<evidence type="ECO:0000256" key="5">
    <source>
        <dbReference type="SAM" id="Phobius"/>
    </source>
</evidence>
<evidence type="ECO:0000256" key="6">
    <source>
        <dbReference type="SAM" id="SignalP"/>
    </source>
</evidence>
<feature type="chain" id="PRO_5042455732" description="Lipoma HMGIC fusion partner-like 2 protein" evidence="6">
    <location>
        <begin position="18"/>
        <end position="202"/>
    </location>
</feature>
<dbReference type="OMA" id="WRCAGPP"/>
<gene>
    <name evidence="7" type="ORF">CGI_10007596</name>
</gene>
<comment type="subcellular location">
    <subcellularLocation>
        <location evidence="1">Membrane</location>
        <topology evidence="1">Multi-pass membrane protein</topology>
    </subcellularLocation>
</comment>
<dbReference type="InterPro" id="IPR019372">
    <property type="entry name" value="LHFPL"/>
</dbReference>
<feature type="signal peptide" evidence="6">
    <location>
        <begin position="1"/>
        <end position="17"/>
    </location>
</feature>
<dbReference type="PANTHER" id="PTHR12489:SF22">
    <property type="entry name" value="SI:DKEY-35M8.1"/>
    <property type="match status" value="1"/>
</dbReference>
<evidence type="ECO:0000256" key="1">
    <source>
        <dbReference type="ARBA" id="ARBA00004141"/>
    </source>
</evidence>
<dbReference type="EnsemblMetazoa" id="G23913.14">
    <property type="protein sequence ID" value="G23913.14:cds"/>
    <property type="gene ID" value="G23913"/>
</dbReference>
<keyword evidence="4 5" id="KW-0472">Membrane</keyword>
<keyword evidence="2 5" id="KW-0812">Transmembrane</keyword>
<dbReference type="AlphaFoldDB" id="K1RPU6"/>
<dbReference type="OrthoDB" id="5975578at2759"/>
<reference evidence="8" key="2">
    <citation type="submission" date="2022-08" db="UniProtKB">
        <authorList>
            <consortium name="EnsemblMetazoa"/>
        </authorList>
    </citation>
    <scope>IDENTIFICATION</scope>
    <source>
        <strain evidence="8">05x7-T-G4-1.051#20</strain>
    </source>
</reference>
<feature type="transmembrane region" description="Helical" evidence="5">
    <location>
        <begin position="123"/>
        <end position="141"/>
    </location>
</feature>
<dbReference type="KEGG" id="crg:105339070"/>
<dbReference type="EnsemblMetazoa" id="G23913.15">
    <property type="protein sequence ID" value="G23913.15:cds"/>
    <property type="gene ID" value="G23913"/>
</dbReference>
<name>K1RPU6_MAGGI</name>
<evidence type="ECO:0000313" key="8">
    <source>
        <dbReference type="EnsemblMetazoa" id="G23913.14:cds"/>
    </source>
</evidence>
<protein>
    <recommendedName>
        <fullName evidence="10">Lipoma HMGIC fusion partner-like 2 protein</fullName>
    </recommendedName>
</protein>
<dbReference type="GO" id="GO:0016020">
    <property type="term" value="C:membrane"/>
    <property type="evidence" value="ECO:0007669"/>
    <property type="project" value="UniProtKB-SubCell"/>
</dbReference>
<dbReference type="Pfam" id="PF10242">
    <property type="entry name" value="L_HMGIC_fpl"/>
    <property type="match status" value="1"/>
</dbReference>